<dbReference type="Pfam" id="PF13239">
    <property type="entry name" value="2TM"/>
    <property type="match status" value="1"/>
</dbReference>
<dbReference type="InterPro" id="IPR025698">
    <property type="entry name" value="2TM_dom"/>
</dbReference>
<organism evidence="3">
    <name type="scientific">marine metagenome</name>
    <dbReference type="NCBI Taxonomy" id="408172"/>
    <lineage>
        <taxon>unclassified sequences</taxon>
        <taxon>metagenomes</taxon>
        <taxon>ecological metagenomes</taxon>
    </lineage>
</organism>
<keyword evidence="1" id="KW-0812">Transmembrane</keyword>
<protein>
    <recommendedName>
        <fullName evidence="2">2TM domain-containing protein</fullName>
    </recommendedName>
</protein>
<dbReference type="EMBL" id="UINC01036496">
    <property type="protein sequence ID" value="SVB30544.1"/>
    <property type="molecule type" value="Genomic_DNA"/>
</dbReference>
<accession>A0A382CXM0</accession>
<feature type="transmembrane region" description="Helical" evidence="1">
    <location>
        <begin position="26"/>
        <end position="43"/>
    </location>
</feature>
<feature type="transmembrane region" description="Helical" evidence="1">
    <location>
        <begin position="49"/>
        <end position="69"/>
    </location>
</feature>
<reference evidence="3" key="1">
    <citation type="submission" date="2018-05" db="EMBL/GenBank/DDBJ databases">
        <authorList>
            <person name="Lanie J.A."/>
            <person name="Ng W.-L."/>
            <person name="Kazmierczak K.M."/>
            <person name="Andrzejewski T.M."/>
            <person name="Davidsen T.M."/>
            <person name="Wayne K.J."/>
            <person name="Tettelin H."/>
            <person name="Glass J.I."/>
            <person name="Rusch D."/>
            <person name="Podicherti R."/>
            <person name="Tsui H.-C.T."/>
            <person name="Winkler M.E."/>
        </authorList>
    </citation>
    <scope>NUCLEOTIDE SEQUENCE</scope>
</reference>
<evidence type="ECO:0000313" key="3">
    <source>
        <dbReference type="EMBL" id="SVB30544.1"/>
    </source>
</evidence>
<keyword evidence="1" id="KW-0472">Membrane</keyword>
<keyword evidence="1" id="KW-1133">Transmembrane helix</keyword>
<evidence type="ECO:0000259" key="2">
    <source>
        <dbReference type="Pfam" id="PF13239"/>
    </source>
</evidence>
<sequence length="94" mass="10664">MEETMDDRRKAAIRRIRARRGFRKHLVVYAVVNGFLVLTWAVTGGGDFWPVWSMGGWGIGLALHGWGVYGERPITEAEIQREMEREGVTESAES</sequence>
<proteinExistence type="predicted"/>
<evidence type="ECO:0000256" key="1">
    <source>
        <dbReference type="SAM" id="Phobius"/>
    </source>
</evidence>
<feature type="domain" description="2TM" evidence="2">
    <location>
        <begin position="11"/>
        <end position="85"/>
    </location>
</feature>
<name>A0A382CXM0_9ZZZZ</name>
<dbReference type="AlphaFoldDB" id="A0A382CXM0"/>
<gene>
    <name evidence="3" type="ORF">METZ01_LOCUS183398</name>
</gene>